<proteinExistence type="predicted"/>
<reference evidence="1" key="1">
    <citation type="submission" date="2020-05" db="EMBL/GenBank/DDBJ databases">
        <authorList>
            <person name="Chiriac C."/>
            <person name="Salcher M."/>
            <person name="Ghai R."/>
            <person name="Kavagutti S V."/>
        </authorList>
    </citation>
    <scope>NUCLEOTIDE SEQUENCE</scope>
</reference>
<protein>
    <submittedName>
        <fullName evidence="1">Uncharacterized protein</fullName>
    </submittedName>
</protein>
<evidence type="ECO:0000313" key="1">
    <source>
        <dbReference type="EMBL" id="CAB4176328.1"/>
    </source>
</evidence>
<gene>
    <name evidence="1" type="ORF">UFOVP978_24</name>
</gene>
<name>A0A6J5Q485_9CAUD</name>
<accession>A0A6J5Q485</accession>
<organism evidence="1">
    <name type="scientific">uncultured Caudovirales phage</name>
    <dbReference type="NCBI Taxonomy" id="2100421"/>
    <lineage>
        <taxon>Viruses</taxon>
        <taxon>Duplodnaviria</taxon>
        <taxon>Heunggongvirae</taxon>
        <taxon>Uroviricota</taxon>
        <taxon>Caudoviricetes</taxon>
        <taxon>Peduoviridae</taxon>
        <taxon>Maltschvirus</taxon>
        <taxon>Maltschvirus maltsch</taxon>
    </lineage>
</organism>
<dbReference type="EMBL" id="LR796937">
    <property type="protein sequence ID" value="CAB4176328.1"/>
    <property type="molecule type" value="Genomic_DNA"/>
</dbReference>
<sequence>MGFSYTLPPTSSLDTVRFLVGDTIEDDYRIEDEEITLCLSQSGSDEYFAAAMACEFIATKFSAKGRKSVGALTVEYSQMASDYNQRAATLRLQAFNRPGQAAAPYVGGISVADKEGNQQDDDWDRTAISLGFTDVKGTKYINDYPWNLY</sequence>